<evidence type="ECO:0000256" key="2">
    <source>
        <dbReference type="ARBA" id="ARBA00022676"/>
    </source>
</evidence>
<dbReference type="EMBL" id="BKBA01000009">
    <property type="protein sequence ID" value="GEQ14556.1"/>
    <property type="molecule type" value="Genomic_DNA"/>
</dbReference>
<dbReference type="RefSeq" id="WP_246136198.1">
    <property type="nucleotide sequence ID" value="NZ_BAABDN010000002.1"/>
</dbReference>
<keyword evidence="2 5" id="KW-0328">Glycosyltransferase</keyword>
<dbReference type="GO" id="GO:0004582">
    <property type="term" value="F:dolichyl-phosphate beta-D-mannosyltransferase activity"/>
    <property type="evidence" value="ECO:0007669"/>
    <property type="project" value="InterPro"/>
</dbReference>
<dbReference type="AlphaFoldDB" id="A0A512T2W3"/>
<evidence type="ECO:0000259" key="4">
    <source>
        <dbReference type="Pfam" id="PF00535"/>
    </source>
</evidence>
<sequence>MTERPPLDRVVVLIPTYNERENLPTIVGRVRSAVPEVDICVLDDNSPDGTGRVADDLAAADDQVHVLHRAGKEGLGAAYLHGFAWALEQGYDAVVEMDADGSHRPEDLRRLLDAADRADLVIGSRWVPGGKVVNWPTHRKVLSVGGNIYTRVLLGMDVNDATAGYRVYRAEALRDLDLASVESAGYCFQVDLTRRAVLAGLEVVEVPITFVEREIGQSKMDQSIVRESLGRITVWGVQRRSEQVRERLASRARWHRL</sequence>
<feature type="domain" description="Glycosyltransferase 2-like" evidence="4">
    <location>
        <begin position="12"/>
        <end position="176"/>
    </location>
</feature>
<dbReference type="Pfam" id="PF00535">
    <property type="entry name" value="Glycos_transf_2"/>
    <property type="match status" value="1"/>
</dbReference>
<proteinExistence type="inferred from homology"/>
<keyword evidence="6" id="KW-1185">Reference proteome</keyword>
<keyword evidence="3 5" id="KW-0808">Transferase</keyword>
<dbReference type="PANTHER" id="PTHR43398">
    <property type="entry name" value="DOLICHOL-PHOSPHATE MANNOSYLTRANSFERASE SUBUNIT 1"/>
    <property type="match status" value="1"/>
</dbReference>
<dbReference type="GO" id="GO:0009247">
    <property type="term" value="P:glycolipid biosynthetic process"/>
    <property type="evidence" value="ECO:0007669"/>
    <property type="project" value="TreeGrafter"/>
</dbReference>
<comment type="similarity">
    <text evidence="1">Belongs to the glycosyltransferase 2 family.</text>
</comment>
<dbReference type="CDD" id="cd06442">
    <property type="entry name" value="DPM1_like"/>
    <property type="match status" value="1"/>
</dbReference>
<dbReference type="InterPro" id="IPR039528">
    <property type="entry name" value="DPM1-like"/>
</dbReference>
<dbReference type="GO" id="GO:0016020">
    <property type="term" value="C:membrane"/>
    <property type="evidence" value="ECO:0007669"/>
    <property type="project" value="GOC"/>
</dbReference>
<evidence type="ECO:0000313" key="6">
    <source>
        <dbReference type="Proteomes" id="UP000321793"/>
    </source>
</evidence>
<dbReference type="InterPro" id="IPR001173">
    <property type="entry name" value="Glyco_trans_2-like"/>
</dbReference>
<gene>
    <name evidence="5" type="ORF">KLO01_26030</name>
</gene>
<dbReference type="PANTHER" id="PTHR43398:SF1">
    <property type="entry name" value="DOLICHOL-PHOSPHATE MANNOSYLTRANSFERASE SUBUNIT 1"/>
    <property type="match status" value="1"/>
</dbReference>
<dbReference type="Gene3D" id="3.90.550.10">
    <property type="entry name" value="Spore Coat Polysaccharide Biosynthesis Protein SpsA, Chain A"/>
    <property type="match status" value="1"/>
</dbReference>
<comment type="caution">
    <text evidence="5">The sequence shown here is derived from an EMBL/GenBank/DDBJ whole genome shotgun (WGS) entry which is preliminary data.</text>
</comment>
<name>A0A512T2W3_9MICO</name>
<evidence type="ECO:0000313" key="5">
    <source>
        <dbReference type="EMBL" id="GEQ14556.1"/>
    </source>
</evidence>
<dbReference type="SUPFAM" id="SSF53448">
    <property type="entry name" value="Nucleotide-diphospho-sugar transferases"/>
    <property type="match status" value="1"/>
</dbReference>
<evidence type="ECO:0000256" key="3">
    <source>
        <dbReference type="ARBA" id="ARBA00022679"/>
    </source>
</evidence>
<reference evidence="5 6" key="1">
    <citation type="submission" date="2019-07" db="EMBL/GenBank/DDBJ databases">
        <title>Whole genome shotgun sequence of Knoellia locipacati NBRC 109775.</title>
        <authorList>
            <person name="Hosoyama A."/>
            <person name="Uohara A."/>
            <person name="Ohji S."/>
            <person name="Ichikawa N."/>
        </authorList>
    </citation>
    <scope>NUCLEOTIDE SEQUENCE [LARGE SCALE GENOMIC DNA]</scope>
    <source>
        <strain evidence="5 6">NBRC 109775</strain>
    </source>
</reference>
<evidence type="ECO:0000256" key="1">
    <source>
        <dbReference type="ARBA" id="ARBA00006739"/>
    </source>
</evidence>
<accession>A0A512T2W3</accession>
<dbReference type="FunFam" id="3.90.550.10:FF:000122">
    <property type="entry name" value="Dolichol-phosphate mannosyltransferase subunit 1"/>
    <property type="match status" value="1"/>
</dbReference>
<organism evidence="5 6">
    <name type="scientific">Knoellia locipacati</name>
    <dbReference type="NCBI Taxonomy" id="882824"/>
    <lineage>
        <taxon>Bacteria</taxon>
        <taxon>Bacillati</taxon>
        <taxon>Actinomycetota</taxon>
        <taxon>Actinomycetes</taxon>
        <taxon>Micrococcales</taxon>
        <taxon>Intrasporangiaceae</taxon>
        <taxon>Knoellia</taxon>
    </lineage>
</organism>
<protein>
    <submittedName>
        <fullName evidence="5">Dolichol-phosphate mannosyltransferase</fullName>
    </submittedName>
</protein>
<dbReference type="Proteomes" id="UP000321793">
    <property type="component" value="Unassembled WGS sequence"/>
</dbReference>
<dbReference type="InterPro" id="IPR029044">
    <property type="entry name" value="Nucleotide-diphossugar_trans"/>
</dbReference>